<dbReference type="GeneTree" id="ENSGT01030000234590"/>
<keyword evidence="4 6" id="KW-1133">Transmembrane helix</keyword>
<evidence type="ECO:0000256" key="1">
    <source>
        <dbReference type="ARBA" id="ARBA00004141"/>
    </source>
</evidence>
<comment type="similarity">
    <text evidence="2">Belongs to the L6 tetraspanin family.</text>
</comment>
<feature type="transmembrane region" description="Helical" evidence="6">
    <location>
        <begin position="120"/>
        <end position="140"/>
    </location>
</feature>
<protein>
    <submittedName>
        <fullName evidence="7">Transmembrane 4 L six family member 21a</fullName>
    </submittedName>
</protein>
<dbReference type="PANTHER" id="PTHR14198">
    <property type="entry name" value="TRANSMEMBRANE 4 L6 FAMILY MEMBER 1-RELATED"/>
    <property type="match status" value="1"/>
</dbReference>
<evidence type="ECO:0000313" key="8">
    <source>
        <dbReference type="Proteomes" id="UP000265000"/>
    </source>
</evidence>
<dbReference type="STRING" id="8078.ENSFHEP00000002262"/>
<comment type="subcellular location">
    <subcellularLocation>
        <location evidence="1">Membrane</location>
        <topology evidence="1">Multi-pass membrane protein</topology>
    </subcellularLocation>
</comment>
<evidence type="ECO:0000313" key="7">
    <source>
        <dbReference type="Ensembl" id="ENSFHEP00000002262.1"/>
    </source>
</evidence>
<accession>A0A3Q2NSW5</accession>
<dbReference type="Ensembl" id="ENSFHET00000012519.1">
    <property type="protein sequence ID" value="ENSFHEP00000002262.1"/>
    <property type="gene ID" value="ENSFHEG00000003039.1"/>
</dbReference>
<reference evidence="7" key="1">
    <citation type="submission" date="2025-08" db="UniProtKB">
        <authorList>
            <consortium name="Ensembl"/>
        </authorList>
    </citation>
    <scope>IDENTIFICATION</scope>
</reference>
<reference evidence="7" key="2">
    <citation type="submission" date="2025-09" db="UniProtKB">
        <authorList>
            <consortium name="Ensembl"/>
        </authorList>
    </citation>
    <scope>IDENTIFICATION</scope>
</reference>
<dbReference type="AlphaFoldDB" id="A0A3Q2NSW5"/>
<feature type="transmembrane region" description="Helical" evidence="6">
    <location>
        <begin position="79"/>
        <end position="100"/>
    </location>
</feature>
<evidence type="ECO:0000256" key="3">
    <source>
        <dbReference type="ARBA" id="ARBA00022692"/>
    </source>
</evidence>
<evidence type="ECO:0000256" key="5">
    <source>
        <dbReference type="ARBA" id="ARBA00023136"/>
    </source>
</evidence>
<keyword evidence="5 6" id="KW-0472">Membrane</keyword>
<dbReference type="GO" id="GO:0016020">
    <property type="term" value="C:membrane"/>
    <property type="evidence" value="ECO:0007669"/>
    <property type="project" value="UniProtKB-SubCell"/>
</dbReference>
<dbReference type="Proteomes" id="UP000265000">
    <property type="component" value="Unplaced"/>
</dbReference>
<evidence type="ECO:0000256" key="6">
    <source>
        <dbReference type="SAM" id="Phobius"/>
    </source>
</evidence>
<proteinExistence type="inferred from homology"/>
<organism evidence="7 8">
    <name type="scientific">Fundulus heteroclitus</name>
    <name type="common">Killifish</name>
    <name type="synonym">Mummichog</name>
    <dbReference type="NCBI Taxonomy" id="8078"/>
    <lineage>
        <taxon>Eukaryota</taxon>
        <taxon>Metazoa</taxon>
        <taxon>Chordata</taxon>
        <taxon>Craniata</taxon>
        <taxon>Vertebrata</taxon>
        <taxon>Euteleostomi</taxon>
        <taxon>Actinopterygii</taxon>
        <taxon>Neopterygii</taxon>
        <taxon>Teleostei</taxon>
        <taxon>Neoteleostei</taxon>
        <taxon>Acanthomorphata</taxon>
        <taxon>Ovalentaria</taxon>
        <taxon>Atherinomorphae</taxon>
        <taxon>Cyprinodontiformes</taxon>
        <taxon>Fundulidae</taxon>
        <taxon>Fundulus</taxon>
    </lineage>
</organism>
<feature type="transmembrane region" description="Helical" evidence="6">
    <location>
        <begin position="152"/>
        <end position="178"/>
    </location>
</feature>
<keyword evidence="8" id="KW-1185">Reference proteome</keyword>
<dbReference type="PANTHER" id="PTHR14198:SF23">
    <property type="entry name" value="SI:CH211-137I24.10"/>
    <property type="match status" value="1"/>
</dbReference>
<evidence type="ECO:0000256" key="2">
    <source>
        <dbReference type="ARBA" id="ARBA00006193"/>
    </source>
</evidence>
<sequence>MTAERVMLTSAAYPTLCLTFLSDGHATSHSRTIFTEDFPFAKQSTFSTITPASEKLKLKPGGRFYFQEPADMCTGKCSLCIAVTLYPLVLISIICNIVLFFPDGDIKYAKDDHITPEVKYMGGVIGGGILVLLPALYIHLTGQQGCCGNRCGMFLSIAFAAVGAAGALYSFIVAILGLKNGPLCKVLLIWMRPFEDGDSSYLSDNSQWWKCLEPENIIQFNIGLFSTLLVTSGLQLILCATQMINGLVGCLCGTCNKDSGMI</sequence>
<dbReference type="InterPro" id="IPR008661">
    <property type="entry name" value="L6_membrane"/>
</dbReference>
<dbReference type="Pfam" id="PF05805">
    <property type="entry name" value="L6_membrane"/>
    <property type="match status" value="1"/>
</dbReference>
<evidence type="ECO:0000256" key="4">
    <source>
        <dbReference type="ARBA" id="ARBA00022989"/>
    </source>
</evidence>
<name>A0A3Q2NSW5_FUNHE</name>
<feature type="transmembrane region" description="Helical" evidence="6">
    <location>
        <begin position="217"/>
        <end position="238"/>
    </location>
</feature>
<keyword evidence="3 6" id="KW-0812">Transmembrane</keyword>